<sequence length="140" mass="15615">MSPATLAGSTRHTPQWSPPLQGAELDRVLTKIRRWTPFDGDALLDDIGAVLDDVVPNEEHIEEFARRLRGHLMQLVNIAVAAGAEEDITAAQLIRQARVLRTAEVPGDRWKAVGHLRRMGWTLSELHERLVAVKCLREAA</sequence>
<evidence type="ECO:0000313" key="3">
    <source>
        <dbReference type="Proteomes" id="UP000249616"/>
    </source>
</evidence>
<dbReference type="InterPro" id="IPR046300">
    <property type="entry name" value="DUF6415"/>
</dbReference>
<gene>
    <name evidence="2" type="ORF">DN051_02580</name>
</gene>
<protein>
    <submittedName>
        <fullName evidence="2">Uncharacterized protein</fullName>
    </submittedName>
</protein>
<name>A0A2Z4IRA5_9ACTN</name>
<dbReference type="Proteomes" id="UP000249616">
    <property type="component" value="Chromosome"/>
</dbReference>
<proteinExistence type="predicted"/>
<dbReference type="KEGG" id="scad:DN051_02580"/>
<evidence type="ECO:0000313" key="2">
    <source>
        <dbReference type="EMBL" id="AWW35681.1"/>
    </source>
</evidence>
<reference evidence="2 3" key="1">
    <citation type="journal article" date="2019" name="Int. J. Syst. Evol. Microbiol.">
        <title>Streptomyces cadmiisoli sp. nov., a novel actinomycete isolated from cadmium-contaminated soil.</title>
        <authorList>
            <person name="Li K."/>
            <person name="Tang X."/>
            <person name="Zhao J."/>
            <person name="Guo Y."/>
            <person name="Tang Y."/>
            <person name="Gao J."/>
        </authorList>
    </citation>
    <scope>NUCLEOTIDE SEQUENCE [LARGE SCALE GENOMIC DNA]</scope>
    <source>
        <strain evidence="2 3">ZFG47</strain>
    </source>
</reference>
<dbReference type="EMBL" id="CP030073">
    <property type="protein sequence ID" value="AWW35681.1"/>
    <property type="molecule type" value="Genomic_DNA"/>
</dbReference>
<feature type="region of interest" description="Disordered" evidence="1">
    <location>
        <begin position="1"/>
        <end position="20"/>
    </location>
</feature>
<organism evidence="2 3">
    <name type="scientific">Streptomyces cadmiisoli</name>
    <dbReference type="NCBI Taxonomy" id="2184053"/>
    <lineage>
        <taxon>Bacteria</taxon>
        <taxon>Bacillati</taxon>
        <taxon>Actinomycetota</taxon>
        <taxon>Actinomycetes</taxon>
        <taxon>Kitasatosporales</taxon>
        <taxon>Streptomycetaceae</taxon>
        <taxon>Streptomyces</taxon>
        <taxon>Streptomyces aurantiacus group</taxon>
    </lineage>
</organism>
<accession>A0A2Z4IRA5</accession>
<dbReference type="Pfam" id="PF19979">
    <property type="entry name" value="DUF6415"/>
    <property type="match status" value="1"/>
</dbReference>
<dbReference type="RefSeq" id="WP_112437836.1">
    <property type="nucleotide sequence ID" value="NZ_CP030073.1"/>
</dbReference>
<evidence type="ECO:0000256" key="1">
    <source>
        <dbReference type="SAM" id="MobiDB-lite"/>
    </source>
</evidence>
<keyword evidence="3" id="KW-1185">Reference proteome</keyword>
<dbReference type="AlphaFoldDB" id="A0A2Z4IRA5"/>